<protein>
    <recommendedName>
        <fullName evidence="3">Putative hydro-lyase Vapar_3292</fullName>
        <ecNumber evidence="3">4.2.1.-</ecNumber>
    </recommendedName>
</protein>
<dbReference type="NCBIfam" id="NF003969">
    <property type="entry name" value="PRK05463.1"/>
    <property type="match status" value="1"/>
</dbReference>
<dbReference type="FunFam" id="3.30.2040.10:FF:000001">
    <property type="entry name" value="D-glutamate cyclase, mitochondrial"/>
    <property type="match status" value="1"/>
</dbReference>
<dbReference type="GO" id="GO:0016829">
    <property type="term" value="F:lyase activity"/>
    <property type="evidence" value="ECO:0007669"/>
    <property type="project" value="UniProtKB-KW"/>
</dbReference>
<dbReference type="AlphaFoldDB" id="C5CRV9"/>
<dbReference type="HAMAP" id="MF_01830">
    <property type="entry name" value="Hydro_lyase"/>
    <property type="match status" value="1"/>
</dbReference>
<dbReference type="STRING" id="543728.Vapar_3292"/>
<dbReference type="PANTHER" id="PTHR32022">
    <property type="entry name" value="D-GLUTAMATE CYCLASE, MITOCHONDRIAL"/>
    <property type="match status" value="1"/>
</dbReference>
<evidence type="ECO:0000313" key="4">
    <source>
        <dbReference type="EMBL" id="ACS19910.1"/>
    </source>
</evidence>
<keyword evidence="2 3" id="KW-0456">Lyase</keyword>
<evidence type="ECO:0000256" key="2">
    <source>
        <dbReference type="ARBA" id="ARBA00023239"/>
    </source>
</evidence>
<name>C5CRV9_VARPS</name>
<dbReference type="OrthoDB" id="149585at2"/>
<dbReference type="Pfam" id="PF07286">
    <property type="entry name" value="D-Glu_cyclase"/>
    <property type="match status" value="1"/>
</dbReference>
<dbReference type="InterPro" id="IPR016938">
    <property type="entry name" value="UPF0317"/>
</dbReference>
<evidence type="ECO:0000256" key="3">
    <source>
        <dbReference type="HAMAP-Rule" id="MF_01830"/>
    </source>
</evidence>
<reference evidence="4" key="1">
    <citation type="submission" date="2009-06" db="EMBL/GenBank/DDBJ databases">
        <title>Complete sequence of chromosome 1 of Variovorax paradoxus S110.</title>
        <authorList>
            <consortium name="US DOE Joint Genome Institute"/>
            <person name="Lucas S."/>
            <person name="Copeland A."/>
            <person name="Lapidus A."/>
            <person name="Glavina del Rio T."/>
            <person name="Tice H."/>
            <person name="Bruce D."/>
            <person name="Goodwin L."/>
            <person name="Pitluck S."/>
            <person name="Chertkov O."/>
            <person name="Brettin T."/>
            <person name="Detter J.C."/>
            <person name="Han C."/>
            <person name="Larimer F."/>
            <person name="Land M."/>
            <person name="Hauser L."/>
            <person name="Kyrpides N."/>
            <person name="Ovchinnikova G."/>
            <person name="Orwin P."/>
            <person name="Leadbetter J.R."/>
            <person name="Spain J.C."/>
            <person name="Han J.I."/>
        </authorList>
    </citation>
    <scope>NUCLEOTIDE SEQUENCE</scope>
    <source>
        <strain evidence="4">S110</strain>
    </source>
</reference>
<dbReference type="InterPro" id="IPR038021">
    <property type="entry name" value="Putative_hydro-lyase"/>
</dbReference>
<dbReference type="Gene3D" id="3.30.2040.10">
    <property type="entry name" value="PSTPO5379-like domain"/>
    <property type="match status" value="1"/>
</dbReference>
<sequence>MSNRPSFAEQPGAGSSALAVRQACRSGALNAHTSGLASAHVQGNLVILPRAHAADFLRFCQANPKPCPLLGVSEAGDPALPALGEDIDIRTDLPRYRVWRDGVLADEPTDVRALWSDDLVSFVIGCSFTFEHALMAEGIALRHVAQGRNVAMYRTSMATVPAGAFHGPMVVSMRPLRAADAIRAVQITSRFPAVHGAPVHIGDPALIGIRSIADPDYGDAVEVMPDELPVFWACGVTPQAALAAARLPFAITHAPGSMLVTDLLHRQLAAF</sequence>
<dbReference type="EC" id="4.2.1.-" evidence="3"/>
<comment type="similarity">
    <text evidence="1 3">Belongs to the D-glutamate cyclase family.</text>
</comment>
<dbReference type="KEGG" id="vap:Vapar_3292"/>
<proteinExistence type="inferred from homology"/>
<gene>
    <name evidence="4" type="ordered locus">Vapar_3292</name>
</gene>
<dbReference type="SUPFAM" id="SSF160920">
    <property type="entry name" value="PSTPO5379-like"/>
    <property type="match status" value="1"/>
</dbReference>
<evidence type="ECO:0000256" key="1">
    <source>
        <dbReference type="ARBA" id="ARBA00007896"/>
    </source>
</evidence>
<dbReference type="EMBL" id="CP001635">
    <property type="protein sequence ID" value="ACS19910.1"/>
    <property type="molecule type" value="Genomic_DNA"/>
</dbReference>
<dbReference type="eggNOG" id="COG4336">
    <property type="taxonomic scope" value="Bacteria"/>
</dbReference>
<dbReference type="PANTHER" id="PTHR32022:SF10">
    <property type="entry name" value="D-GLUTAMATE CYCLASE, MITOCHONDRIAL"/>
    <property type="match status" value="1"/>
</dbReference>
<dbReference type="InterPro" id="IPR009906">
    <property type="entry name" value="D-Glu_cyclase"/>
</dbReference>
<dbReference type="HOGENOM" id="CLU_059759_0_0_4"/>
<organism evidence="4">
    <name type="scientific">Variovorax paradoxus (strain S110)</name>
    <dbReference type="NCBI Taxonomy" id="543728"/>
    <lineage>
        <taxon>Bacteria</taxon>
        <taxon>Pseudomonadati</taxon>
        <taxon>Pseudomonadota</taxon>
        <taxon>Betaproteobacteria</taxon>
        <taxon>Burkholderiales</taxon>
        <taxon>Comamonadaceae</taxon>
        <taxon>Variovorax</taxon>
    </lineage>
</organism>
<dbReference type="Gene3D" id="3.40.1640.10">
    <property type="entry name" value="PSTPO5379-like"/>
    <property type="match status" value="1"/>
</dbReference>
<accession>C5CRV9</accession>
<dbReference type="PIRSF" id="PIRSF029755">
    <property type="entry name" value="UCP029755"/>
    <property type="match status" value="1"/>
</dbReference>